<dbReference type="AlphaFoldDB" id="A0A2T7CL28"/>
<name>A0A2T7CL28_9POAL</name>
<evidence type="ECO:0000313" key="2">
    <source>
        <dbReference type="Proteomes" id="UP000244336"/>
    </source>
</evidence>
<dbReference type="EMBL" id="CM009756">
    <property type="protein sequence ID" value="PUZ44045.1"/>
    <property type="molecule type" value="Genomic_DNA"/>
</dbReference>
<dbReference type="OrthoDB" id="10396548at2759"/>
<dbReference type="Gramene" id="PUZ44045">
    <property type="protein sequence ID" value="PUZ44045"/>
    <property type="gene ID" value="GQ55_8G056700"/>
</dbReference>
<keyword evidence="2" id="KW-1185">Reference proteome</keyword>
<dbReference type="EMBL" id="CM009756">
    <property type="protein sequence ID" value="PUZ44044.1"/>
    <property type="molecule type" value="Genomic_DNA"/>
</dbReference>
<dbReference type="Proteomes" id="UP000244336">
    <property type="component" value="Chromosome 8"/>
</dbReference>
<proteinExistence type="predicted"/>
<dbReference type="Gramene" id="PUZ44044">
    <property type="protein sequence ID" value="PUZ44044"/>
    <property type="gene ID" value="GQ55_8G056700"/>
</dbReference>
<organism evidence="1 2">
    <name type="scientific">Panicum hallii var. hallii</name>
    <dbReference type="NCBI Taxonomy" id="1504633"/>
    <lineage>
        <taxon>Eukaryota</taxon>
        <taxon>Viridiplantae</taxon>
        <taxon>Streptophyta</taxon>
        <taxon>Embryophyta</taxon>
        <taxon>Tracheophyta</taxon>
        <taxon>Spermatophyta</taxon>
        <taxon>Magnoliopsida</taxon>
        <taxon>Liliopsida</taxon>
        <taxon>Poales</taxon>
        <taxon>Poaceae</taxon>
        <taxon>PACMAD clade</taxon>
        <taxon>Panicoideae</taxon>
        <taxon>Panicodae</taxon>
        <taxon>Paniceae</taxon>
        <taxon>Panicinae</taxon>
        <taxon>Panicum</taxon>
        <taxon>Panicum sect. Panicum</taxon>
    </lineage>
</organism>
<accession>A0A2T7CL28</accession>
<protein>
    <submittedName>
        <fullName evidence="1">Uncharacterized protein</fullName>
    </submittedName>
</protein>
<reference evidence="1 2" key="1">
    <citation type="submission" date="2018-04" db="EMBL/GenBank/DDBJ databases">
        <title>WGS assembly of Panicum hallii var. hallii HAL2.</title>
        <authorList>
            <person name="Lovell J."/>
            <person name="Jenkins J."/>
            <person name="Lowry D."/>
            <person name="Mamidi S."/>
            <person name="Sreedasyam A."/>
            <person name="Weng X."/>
            <person name="Barry K."/>
            <person name="Bonette J."/>
            <person name="Campitelli B."/>
            <person name="Daum C."/>
            <person name="Gordon S."/>
            <person name="Gould B."/>
            <person name="Lipzen A."/>
            <person name="MacQueen A."/>
            <person name="Palacio-Mejia J."/>
            <person name="Plott C."/>
            <person name="Shakirov E."/>
            <person name="Shu S."/>
            <person name="Yoshinaga Y."/>
            <person name="Zane M."/>
            <person name="Rokhsar D."/>
            <person name="Grimwood J."/>
            <person name="Schmutz J."/>
            <person name="Juenger T."/>
        </authorList>
    </citation>
    <scope>NUCLEOTIDE SEQUENCE [LARGE SCALE GENOMIC DNA]</scope>
    <source>
        <strain evidence="2">cv. HAL2</strain>
        <strain evidence="1">HAL2</strain>
    </source>
</reference>
<evidence type="ECO:0000313" key="1">
    <source>
        <dbReference type="EMBL" id="PUZ44045.1"/>
    </source>
</evidence>
<sequence>MPLLVLLRRHTVLMMRTRHWLPLHMPLVVLLQRHRKTLQRRGLAHPLTKRLLKNFSLLSKLEMTVAVVMMVQVLLIRPAQTRMHEQSSSCSFCLHQLRPTFVCALP</sequence>
<gene>
    <name evidence="1" type="ORF">GQ55_8G056700</name>
</gene>